<keyword evidence="3" id="KW-0802">TPR repeat</keyword>
<dbReference type="PANTHER" id="PTHR46423">
    <property type="entry name" value="RNA POLYMERASE II-ASSOCIATED PROTEIN 3"/>
    <property type="match status" value="1"/>
</dbReference>
<name>A0AAD7HEU6_9AGAR</name>
<keyword evidence="4" id="KW-0862">Zinc</keyword>
<dbReference type="InterPro" id="IPR051966">
    <property type="entry name" value="RPAP3"/>
</dbReference>
<dbReference type="SUPFAM" id="SSF48452">
    <property type="entry name" value="TPR-like"/>
    <property type="match status" value="1"/>
</dbReference>
<evidence type="ECO:0000256" key="2">
    <source>
        <dbReference type="ARBA" id="ARBA00022771"/>
    </source>
</evidence>
<comment type="caution">
    <text evidence="7">The sequence shown here is derived from an EMBL/GenBank/DDBJ whole genome shotgun (WGS) entry which is preliminary data.</text>
</comment>
<feature type="domain" description="MYND-type" evidence="6">
    <location>
        <begin position="174"/>
        <end position="215"/>
    </location>
</feature>
<dbReference type="InterPro" id="IPR011990">
    <property type="entry name" value="TPR-like_helical_dom_sf"/>
</dbReference>
<dbReference type="PROSITE" id="PS50865">
    <property type="entry name" value="ZF_MYND_2"/>
    <property type="match status" value="1"/>
</dbReference>
<evidence type="ECO:0000256" key="3">
    <source>
        <dbReference type="ARBA" id="ARBA00022803"/>
    </source>
</evidence>
<evidence type="ECO:0000256" key="5">
    <source>
        <dbReference type="PROSITE-ProRule" id="PRU00134"/>
    </source>
</evidence>
<evidence type="ECO:0000313" key="8">
    <source>
        <dbReference type="Proteomes" id="UP001215598"/>
    </source>
</evidence>
<dbReference type="Gene3D" id="1.25.40.10">
    <property type="entry name" value="Tetratricopeptide repeat domain"/>
    <property type="match status" value="1"/>
</dbReference>
<dbReference type="SUPFAM" id="SSF144232">
    <property type="entry name" value="HIT/MYND zinc finger-like"/>
    <property type="match status" value="1"/>
</dbReference>
<evidence type="ECO:0000259" key="6">
    <source>
        <dbReference type="PROSITE" id="PS50865"/>
    </source>
</evidence>
<dbReference type="SMART" id="SM00028">
    <property type="entry name" value="TPR"/>
    <property type="match status" value="3"/>
</dbReference>
<organism evidence="7 8">
    <name type="scientific">Mycena metata</name>
    <dbReference type="NCBI Taxonomy" id="1033252"/>
    <lineage>
        <taxon>Eukaryota</taxon>
        <taxon>Fungi</taxon>
        <taxon>Dikarya</taxon>
        <taxon>Basidiomycota</taxon>
        <taxon>Agaricomycotina</taxon>
        <taxon>Agaricomycetes</taxon>
        <taxon>Agaricomycetidae</taxon>
        <taxon>Agaricales</taxon>
        <taxon>Marasmiineae</taxon>
        <taxon>Mycenaceae</taxon>
        <taxon>Mycena</taxon>
    </lineage>
</organism>
<dbReference type="Gene3D" id="6.10.140.2220">
    <property type="match status" value="1"/>
</dbReference>
<dbReference type="Pfam" id="PF01753">
    <property type="entry name" value="zf-MYND"/>
    <property type="match status" value="1"/>
</dbReference>
<keyword evidence="8" id="KW-1185">Reference proteome</keyword>
<evidence type="ECO:0000313" key="7">
    <source>
        <dbReference type="EMBL" id="KAJ7719122.1"/>
    </source>
</evidence>
<dbReference type="InterPro" id="IPR002893">
    <property type="entry name" value="Znf_MYND"/>
</dbReference>
<evidence type="ECO:0000256" key="1">
    <source>
        <dbReference type="ARBA" id="ARBA00022723"/>
    </source>
</evidence>
<dbReference type="EMBL" id="JARKIB010000256">
    <property type="protein sequence ID" value="KAJ7719122.1"/>
    <property type="molecule type" value="Genomic_DNA"/>
</dbReference>
<dbReference type="PANTHER" id="PTHR46423:SF1">
    <property type="entry name" value="RNA POLYMERASE II-ASSOCIATED PROTEIN 3"/>
    <property type="match status" value="1"/>
</dbReference>
<reference evidence="7" key="1">
    <citation type="submission" date="2023-03" db="EMBL/GenBank/DDBJ databases">
        <title>Massive genome expansion in bonnet fungi (Mycena s.s.) driven by repeated elements and novel gene families across ecological guilds.</title>
        <authorList>
            <consortium name="Lawrence Berkeley National Laboratory"/>
            <person name="Harder C.B."/>
            <person name="Miyauchi S."/>
            <person name="Viragh M."/>
            <person name="Kuo A."/>
            <person name="Thoen E."/>
            <person name="Andreopoulos B."/>
            <person name="Lu D."/>
            <person name="Skrede I."/>
            <person name="Drula E."/>
            <person name="Henrissat B."/>
            <person name="Morin E."/>
            <person name="Kohler A."/>
            <person name="Barry K."/>
            <person name="LaButti K."/>
            <person name="Morin E."/>
            <person name="Salamov A."/>
            <person name="Lipzen A."/>
            <person name="Mereny Z."/>
            <person name="Hegedus B."/>
            <person name="Baldrian P."/>
            <person name="Stursova M."/>
            <person name="Weitz H."/>
            <person name="Taylor A."/>
            <person name="Grigoriev I.V."/>
            <person name="Nagy L.G."/>
            <person name="Martin F."/>
            <person name="Kauserud H."/>
        </authorList>
    </citation>
    <scope>NUCLEOTIDE SEQUENCE</scope>
    <source>
        <strain evidence="7">CBHHK182m</strain>
    </source>
</reference>
<evidence type="ECO:0000256" key="4">
    <source>
        <dbReference type="ARBA" id="ARBA00022833"/>
    </source>
</evidence>
<dbReference type="GO" id="GO:0101031">
    <property type="term" value="C:protein folding chaperone complex"/>
    <property type="evidence" value="ECO:0007669"/>
    <property type="project" value="TreeGrafter"/>
</dbReference>
<dbReference type="InterPro" id="IPR019734">
    <property type="entry name" value="TPR_rpt"/>
</dbReference>
<keyword evidence="1" id="KW-0479">Metal-binding</keyword>
<sequence>MDATKLNEMAKSHFRDGQYAQAAEKYQAAIAADGRKSALYFSNLAAAYLKLQNFESAQTAAHDALLIDCHSVKARYRRAMARRGLGLLAHSIVDLSSAVITDPLSREVRSAFLETMRMYETPGKHTLGVNELRTIDFPPAHGSVLAAPVTKDLPPPVFSTETREAPSVQSPVFCNGCHMQTLDPEQALYCTKCGTSPYCNAACQRADWPSHKVRCSVLARYKVVMNLADKLGQPDPYFRPLLEMYALRAIGSHVGCGPPCRLVLVVHLGMVPVSGESAHTQRLSVEQISVIPTTILRKQMEQSYDLLLGLGAVTYPGTHMVGLSFCPTMDVDLGPKEPPESFGTTSTIKISPEEVKRRQIPGSSIKLKSRSFGMTREFELDLHILYRAIEDELEMDAGNYYGLRV</sequence>
<dbReference type="PROSITE" id="PS01360">
    <property type="entry name" value="ZF_MYND_1"/>
    <property type="match status" value="1"/>
</dbReference>
<dbReference type="Proteomes" id="UP001215598">
    <property type="component" value="Unassembled WGS sequence"/>
</dbReference>
<accession>A0AAD7HEU6</accession>
<protein>
    <recommendedName>
        <fullName evidence="6">MYND-type domain-containing protein</fullName>
    </recommendedName>
</protein>
<keyword evidence="2 5" id="KW-0863">Zinc-finger</keyword>
<gene>
    <name evidence="7" type="ORF">B0H16DRAFT_410523</name>
</gene>
<proteinExistence type="predicted"/>
<dbReference type="AlphaFoldDB" id="A0AAD7HEU6"/>
<dbReference type="GO" id="GO:0008270">
    <property type="term" value="F:zinc ion binding"/>
    <property type="evidence" value="ECO:0007669"/>
    <property type="project" value="UniProtKB-KW"/>
</dbReference>